<evidence type="ECO:0000313" key="1">
    <source>
        <dbReference type="EMBL" id="MFC5861650.1"/>
    </source>
</evidence>
<dbReference type="EMBL" id="JBHSPH010000002">
    <property type="protein sequence ID" value="MFC5861650.1"/>
    <property type="molecule type" value="Genomic_DNA"/>
</dbReference>
<comment type="caution">
    <text evidence="1">The sequence shown here is derived from an EMBL/GenBank/DDBJ whole genome shotgun (WGS) entry which is preliminary data.</text>
</comment>
<dbReference type="SUPFAM" id="SSF47598">
    <property type="entry name" value="Ribbon-helix-helix"/>
    <property type="match status" value="1"/>
</dbReference>
<proteinExistence type="predicted"/>
<keyword evidence="2" id="KW-1185">Reference proteome</keyword>
<dbReference type="Proteomes" id="UP001596091">
    <property type="component" value="Unassembled WGS sequence"/>
</dbReference>
<evidence type="ECO:0008006" key="3">
    <source>
        <dbReference type="Google" id="ProtNLM"/>
    </source>
</evidence>
<sequence>MRTTVDIPDAVYRELKVYAAMEGTTIREIILEGVAEKLRSRKPKAQRDSRPRFPVIGSKNPGSLQLGEEGVYEYIPFP</sequence>
<evidence type="ECO:0000313" key="2">
    <source>
        <dbReference type="Proteomes" id="UP001596091"/>
    </source>
</evidence>
<organism evidence="1 2">
    <name type="scientific">Acidicapsa dinghuensis</name>
    <dbReference type="NCBI Taxonomy" id="2218256"/>
    <lineage>
        <taxon>Bacteria</taxon>
        <taxon>Pseudomonadati</taxon>
        <taxon>Acidobacteriota</taxon>
        <taxon>Terriglobia</taxon>
        <taxon>Terriglobales</taxon>
        <taxon>Acidobacteriaceae</taxon>
        <taxon>Acidicapsa</taxon>
    </lineage>
</organism>
<dbReference type="Gene3D" id="6.10.180.10">
    <property type="entry name" value="Antitoxin ParD"/>
    <property type="match status" value="1"/>
</dbReference>
<name>A0ABW1EC94_9BACT</name>
<reference evidence="2" key="1">
    <citation type="journal article" date="2019" name="Int. J. Syst. Evol. Microbiol.">
        <title>The Global Catalogue of Microorganisms (GCM) 10K type strain sequencing project: providing services to taxonomists for standard genome sequencing and annotation.</title>
        <authorList>
            <consortium name="The Broad Institute Genomics Platform"/>
            <consortium name="The Broad Institute Genome Sequencing Center for Infectious Disease"/>
            <person name="Wu L."/>
            <person name="Ma J."/>
        </authorList>
    </citation>
    <scope>NUCLEOTIDE SEQUENCE [LARGE SCALE GENOMIC DNA]</scope>
    <source>
        <strain evidence="2">JCM 4087</strain>
    </source>
</reference>
<gene>
    <name evidence="1" type="ORF">ACFPT7_05050</name>
</gene>
<protein>
    <recommendedName>
        <fullName evidence="3">DUF2191 domain-containing protein</fullName>
    </recommendedName>
</protein>
<dbReference type="InterPro" id="IPR038296">
    <property type="entry name" value="ParD_sf"/>
</dbReference>
<dbReference type="InterPro" id="IPR010985">
    <property type="entry name" value="Ribbon_hlx_hlx"/>
</dbReference>
<accession>A0ABW1EC94</accession>